<evidence type="ECO:0000259" key="2">
    <source>
        <dbReference type="PROSITE" id="PS50975"/>
    </source>
</evidence>
<sequence length="395" mass="44620">MSHRVLILDANQRSALAATRSLGQKALWVTTADESSQTLAGASKYASASAVYRSPFNTPRLFLDDVMQIVTEHSIDFVLPMTEASTYVLLANRDRLPGHVKLPFPTEHQVHKLANKCELTQLAQSLGFPVPGSLFFDSSQAFFANPPEIREFPVVLKPALSKILLTDRIISTSVIVVQSRESLEAALEKPQFKDHPFMIQDFITGEGQGVFTLFRAGRPMCFFAHRRLREKPPEGGVSVLSESRHIDARMQAIATSLLESAQWDGVAMVEFKVSHDGVPYIMEVNPRFWGSLQLAIDSGVDFPYFLYRSVYDPHYQTPTRFPAPGNRLRWLLGDLDRLYLVLKAPADHYSVGRKLLAILQFLAFNRRTRHEVNRWSDLAPFWFELKAYIKALRAG</sequence>
<dbReference type="Gene3D" id="3.30.470.20">
    <property type="entry name" value="ATP-grasp fold, B domain"/>
    <property type="match status" value="1"/>
</dbReference>
<dbReference type="AlphaFoldDB" id="A0A2G1VI09"/>
<comment type="caution">
    <text evidence="3">The sequence shown here is derived from an EMBL/GenBank/DDBJ whole genome shotgun (WGS) entry which is preliminary data.</text>
</comment>
<gene>
    <name evidence="3" type="ORF">CLH62_01825</name>
</gene>
<feature type="domain" description="ATP-grasp" evidence="2">
    <location>
        <begin position="120"/>
        <end position="311"/>
    </location>
</feature>
<protein>
    <submittedName>
        <fullName evidence="3">Carboxylate--amine ligase</fullName>
    </submittedName>
</protein>
<name>A0A2G1VI09_9GAMM</name>
<evidence type="ECO:0000313" key="3">
    <source>
        <dbReference type="EMBL" id="PHQ26362.1"/>
    </source>
</evidence>
<evidence type="ECO:0000256" key="1">
    <source>
        <dbReference type="PROSITE-ProRule" id="PRU00409"/>
    </source>
</evidence>
<evidence type="ECO:0000313" key="4">
    <source>
        <dbReference type="Proteomes" id="UP000229044"/>
    </source>
</evidence>
<dbReference type="EMBL" id="NTFI01000001">
    <property type="protein sequence ID" value="PHQ26362.1"/>
    <property type="molecule type" value="Genomic_DNA"/>
</dbReference>
<dbReference type="PROSITE" id="PS50975">
    <property type="entry name" value="ATP_GRASP"/>
    <property type="match status" value="1"/>
</dbReference>
<dbReference type="SUPFAM" id="SSF56059">
    <property type="entry name" value="Glutathione synthetase ATP-binding domain-like"/>
    <property type="match status" value="1"/>
</dbReference>
<accession>A0A2G1VI09</accession>
<dbReference type="Pfam" id="PF15632">
    <property type="entry name" value="ATPgrasp_Ter"/>
    <property type="match status" value="1"/>
</dbReference>
<dbReference type="GO" id="GO:0016874">
    <property type="term" value="F:ligase activity"/>
    <property type="evidence" value="ECO:0007669"/>
    <property type="project" value="UniProtKB-KW"/>
</dbReference>
<dbReference type="OrthoDB" id="5372487at2"/>
<organism evidence="3 4">
    <name type="scientific">Marinobacter guineae</name>
    <dbReference type="NCBI Taxonomy" id="432303"/>
    <lineage>
        <taxon>Bacteria</taxon>
        <taxon>Pseudomonadati</taxon>
        <taxon>Pseudomonadota</taxon>
        <taxon>Gammaproteobacteria</taxon>
        <taxon>Pseudomonadales</taxon>
        <taxon>Marinobacteraceae</taxon>
        <taxon>Marinobacter</taxon>
    </lineage>
</organism>
<reference evidence="3 4" key="1">
    <citation type="submission" date="2017-09" db="EMBL/GenBank/DDBJ databases">
        <title>The draft genome sequences of Marinobacter guineae M3B.</title>
        <authorList>
            <person name="Cao J."/>
        </authorList>
    </citation>
    <scope>NUCLEOTIDE SEQUENCE [LARGE SCALE GENOMIC DNA]</scope>
    <source>
        <strain evidence="3 4">M3B</strain>
    </source>
</reference>
<dbReference type="RefSeq" id="WP_099616445.1">
    <property type="nucleotide sequence ID" value="NZ_KZ319339.1"/>
</dbReference>
<keyword evidence="1" id="KW-0547">Nucleotide-binding</keyword>
<keyword evidence="3" id="KW-0436">Ligase</keyword>
<dbReference type="Proteomes" id="UP000229044">
    <property type="component" value="Unassembled WGS sequence"/>
</dbReference>
<keyword evidence="1" id="KW-0067">ATP-binding</keyword>
<proteinExistence type="predicted"/>
<dbReference type="Gene3D" id="3.40.50.20">
    <property type="match status" value="1"/>
</dbReference>
<dbReference type="GO" id="GO:0046872">
    <property type="term" value="F:metal ion binding"/>
    <property type="evidence" value="ECO:0007669"/>
    <property type="project" value="InterPro"/>
</dbReference>
<dbReference type="InterPro" id="IPR011761">
    <property type="entry name" value="ATP-grasp"/>
</dbReference>
<keyword evidence="4" id="KW-1185">Reference proteome</keyword>
<dbReference type="GO" id="GO:0005524">
    <property type="term" value="F:ATP binding"/>
    <property type="evidence" value="ECO:0007669"/>
    <property type="project" value="UniProtKB-UniRule"/>
</dbReference>